<organism evidence="1">
    <name type="scientific">marine sediment metagenome</name>
    <dbReference type="NCBI Taxonomy" id="412755"/>
    <lineage>
        <taxon>unclassified sequences</taxon>
        <taxon>metagenomes</taxon>
        <taxon>ecological metagenomes</taxon>
    </lineage>
</organism>
<gene>
    <name evidence="1" type="ORF">LCGC14_2312800</name>
</gene>
<dbReference type="AlphaFoldDB" id="A0A0F9EXI0"/>
<proteinExistence type="predicted"/>
<protein>
    <recommendedName>
        <fullName evidence="2">DUF2946 domain-containing protein</fullName>
    </recommendedName>
</protein>
<name>A0A0F9EXI0_9ZZZZ</name>
<evidence type="ECO:0008006" key="2">
    <source>
        <dbReference type="Google" id="ProtNLM"/>
    </source>
</evidence>
<evidence type="ECO:0000313" key="1">
    <source>
        <dbReference type="EMBL" id="KKL49710.1"/>
    </source>
</evidence>
<accession>A0A0F9EXI0</accession>
<comment type="caution">
    <text evidence="1">The sequence shown here is derived from an EMBL/GenBank/DDBJ whole genome shotgun (WGS) entry which is preliminary data.</text>
</comment>
<dbReference type="EMBL" id="LAZR01032863">
    <property type="protein sequence ID" value="KKL49710.1"/>
    <property type="molecule type" value="Genomic_DNA"/>
</dbReference>
<reference evidence="1" key="1">
    <citation type="journal article" date="2015" name="Nature">
        <title>Complex archaea that bridge the gap between prokaryotes and eukaryotes.</title>
        <authorList>
            <person name="Spang A."/>
            <person name="Saw J.H."/>
            <person name="Jorgensen S.L."/>
            <person name="Zaremba-Niedzwiedzka K."/>
            <person name="Martijn J."/>
            <person name="Lind A.E."/>
            <person name="van Eijk R."/>
            <person name="Schleper C."/>
            <person name="Guy L."/>
            <person name="Ettema T.J."/>
        </authorList>
    </citation>
    <scope>NUCLEOTIDE SEQUENCE</scope>
</reference>
<sequence>MLFLHHMRAQLASLMTTLAAALAALSILLSAAYASTEEFELDCNTGAYMHLADHGSHVQPHPEGEEDDHAIHDTAHCEPASGMTVAPEFAASRILGLIESSLRGGGDADTRDLFTALGLQRPPDA</sequence>